<comment type="caution">
    <text evidence="5">The sequence shown here is derived from an EMBL/GenBank/DDBJ whole genome shotgun (WGS) entry which is preliminary data.</text>
</comment>
<evidence type="ECO:0000313" key="12">
    <source>
        <dbReference type="Proteomes" id="UP000440367"/>
    </source>
</evidence>
<name>A0A6A3ZA70_9STRA</name>
<organism evidence="5 10">
    <name type="scientific">Phytophthora fragariae</name>
    <dbReference type="NCBI Taxonomy" id="53985"/>
    <lineage>
        <taxon>Eukaryota</taxon>
        <taxon>Sar</taxon>
        <taxon>Stramenopiles</taxon>
        <taxon>Oomycota</taxon>
        <taxon>Peronosporomycetes</taxon>
        <taxon>Peronosporales</taxon>
        <taxon>Peronosporaceae</taxon>
        <taxon>Phytophthora</taxon>
    </lineage>
</organism>
<evidence type="ECO:0000313" key="15">
    <source>
        <dbReference type="Proteomes" id="UP000476176"/>
    </source>
</evidence>
<evidence type="ECO:0000313" key="10">
    <source>
        <dbReference type="Proteomes" id="UP000433483"/>
    </source>
</evidence>
<dbReference type="EMBL" id="QXGF01000185">
    <property type="protein sequence ID" value="KAE8944844.1"/>
    <property type="molecule type" value="Genomic_DNA"/>
</dbReference>
<dbReference type="EMBL" id="QXGB01000070">
    <property type="protein sequence ID" value="KAE9232846.1"/>
    <property type="molecule type" value="Genomic_DNA"/>
</dbReference>
<dbReference type="EMBL" id="QXGC01000476">
    <property type="protein sequence ID" value="KAE9233607.1"/>
    <property type="molecule type" value="Genomic_DNA"/>
</dbReference>
<evidence type="ECO:0000313" key="6">
    <source>
        <dbReference type="EMBL" id="KAE9233607.1"/>
    </source>
</evidence>
<accession>A0A6A3ZA70</accession>
<dbReference type="Proteomes" id="UP000440367">
    <property type="component" value="Unassembled WGS sequence"/>
</dbReference>
<evidence type="ECO:0000313" key="13">
    <source>
        <dbReference type="Proteomes" id="UP000440732"/>
    </source>
</evidence>
<evidence type="ECO:0000313" key="3">
    <source>
        <dbReference type="EMBL" id="KAE9131729.1"/>
    </source>
</evidence>
<dbReference type="Proteomes" id="UP000440732">
    <property type="component" value="Unassembled WGS sequence"/>
</dbReference>
<proteinExistence type="predicted"/>
<dbReference type="EMBL" id="QXGA01000470">
    <property type="protein sequence ID" value="KAE9145445.1"/>
    <property type="molecule type" value="Genomic_DNA"/>
</dbReference>
<evidence type="ECO:0000313" key="14">
    <source>
        <dbReference type="Proteomes" id="UP000441208"/>
    </source>
</evidence>
<evidence type="ECO:0000313" key="7">
    <source>
        <dbReference type="EMBL" id="KAE9251028.1"/>
    </source>
</evidence>
<dbReference type="Proteomes" id="UP000429523">
    <property type="component" value="Unassembled WGS sequence"/>
</dbReference>
<dbReference type="Proteomes" id="UP000488956">
    <property type="component" value="Unassembled WGS sequence"/>
</dbReference>
<dbReference type="Proteomes" id="UP000476176">
    <property type="component" value="Unassembled WGS sequence"/>
</dbReference>
<gene>
    <name evidence="8" type="ORF">PF001_g7704</name>
    <name evidence="7" type="ORF">PF002_g4470</name>
    <name evidence="6" type="ORF">PF004_g9603</name>
    <name evidence="5" type="ORF">PF005_g2551</name>
    <name evidence="4" type="ORF">PF006_g9690</name>
    <name evidence="3" type="ORF">PF007_g4013</name>
    <name evidence="1" type="ORF">PF009_g5497</name>
    <name evidence="2" type="ORF">PF010_g4704</name>
</gene>
<dbReference type="EMBL" id="QXGD01000139">
    <property type="protein sequence ID" value="KAE9251028.1"/>
    <property type="molecule type" value="Genomic_DNA"/>
</dbReference>
<dbReference type="AlphaFoldDB" id="A0A6A3ZA70"/>
<evidence type="ECO:0000313" key="8">
    <source>
        <dbReference type="EMBL" id="KAE9315617.1"/>
    </source>
</evidence>
<evidence type="ECO:0000313" key="9">
    <source>
        <dbReference type="Proteomes" id="UP000429523"/>
    </source>
</evidence>
<evidence type="ECO:0000313" key="2">
    <source>
        <dbReference type="EMBL" id="KAE9127901.1"/>
    </source>
</evidence>
<evidence type="ECO:0000313" key="5">
    <source>
        <dbReference type="EMBL" id="KAE9232846.1"/>
    </source>
</evidence>
<dbReference type="EMBL" id="QXFZ01000124">
    <property type="protein sequence ID" value="KAE9131729.1"/>
    <property type="molecule type" value="Genomic_DNA"/>
</dbReference>
<evidence type="ECO:0000313" key="4">
    <source>
        <dbReference type="EMBL" id="KAE9145445.1"/>
    </source>
</evidence>
<dbReference type="Proteomes" id="UP000441208">
    <property type="component" value="Unassembled WGS sequence"/>
</dbReference>
<evidence type="ECO:0000313" key="1">
    <source>
        <dbReference type="EMBL" id="KAE8944844.1"/>
    </source>
</evidence>
<sequence>MPSSPCSRPVVAVVLLPLPPKSRTKIVSLTSTNIDQSKYPHLIGSLSTSHQQAFKSKIIEY</sequence>
<keyword evidence="10" id="KW-1185">Reference proteome</keyword>
<evidence type="ECO:0000313" key="11">
    <source>
        <dbReference type="Proteomes" id="UP000437068"/>
    </source>
</evidence>
<evidence type="ECO:0000313" key="16">
    <source>
        <dbReference type="Proteomes" id="UP000488956"/>
    </source>
</evidence>
<dbReference type="Proteomes" id="UP000437068">
    <property type="component" value="Unassembled WGS sequence"/>
</dbReference>
<dbReference type="EMBL" id="QXGE01000334">
    <property type="protein sequence ID" value="KAE9315617.1"/>
    <property type="molecule type" value="Genomic_DNA"/>
</dbReference>
<dbReference type="EMBL" id="QXFX01000167">
    <property type="protein sequence ID" value="KAE9127901.1"/>
    <property type="molecule type" value="Genomic_DNA"/>
</dbReference>
<reference evidence="9 10" key="1">
    <citation type="submission" date="2018-08" db="EMBL/GenBank/DDBJ databases">
        <title>Genomic investigation of the strawberry pathogen Phytophthora fragariae indicates pathogenicity is determined by transcriptional variation in three key races.</title>
        <authorList>
            <person name="Adams T.M."/>
            <person name="Armitage A.D."/>
            <person name="Sobczyk M.K."/>
            <person name="Bates H.J."/>
            <person name="Dunwell J.M."/>
            <person name="Nellist C.F."/>
            <person name="Harrison R.J."/>
        </authorList>
    </citation>
    <scope>NUCLEOTIDE SEQUENCE [LARGE SCALE GENOMIC DNA]</scope>
    <source>
        <strain evidence="8 11">A4</strain>
        <strain evidence="7 12">BC-1</strain>
        <strain evidence="6 15">BC-23</strain>
        <strain evidence="5 10">NOV-27</strain>
        <strain evidence="4 13">NOV-5</strain>
        <strain evidence="3 14">NOV-71</strain>
        <strain evidence="1 9">NOV-9</strain>
        <strain evidence="2 16">ONT-3</strain>
    </source>
</reference>
<protein>
    <submittedName>
        <fullName evidence="5">Uncharacterized protein</fullName>
    </submittedName>
</protein>
<dbReference type="Proteomes" id="UP000433483">
    <property type="component" value="Unassembled WGS sequence"/>
</dbReference>